<proteinExistence type="inferred from homology"/>
<evidence type="ECO:0000313" key="14">
    <source>
        <dbReference type="EMBL" id="ARP97813.1"/>
    </source>
</evidence>
<feature type="transmembrane region" description="Helical" evidence="11">
    <location>
        <begin position="138"/>
        <end position="159"/>
    </location>
</feature>
<evidence type="ECO:0000256" key="4">
    <source>
        <dbReference type="ARBA" id="ARBA00020515"/>
    </source>
</evidence>
<evidence type="ECO:0000256" key="2">
    <source>
        <dbReference type="ARBA" id="ARBA00009306"/>
    </source>
</evidence>
<evidence type="ECO:0000259" key="13">
    <source>
        <dbReference type="PROSITE" id="PS50928"/>
    </source>
</evidence>
<evidence type="ECO:0000256" key="1">
    <source>
        <dbReference type="ARBA" id="ARBA00004651"/>
    </source>
</evidence>
<dbReference type="PROSITE" id="PS50928">
    <property type="entry name" value="ABC_TM1"/>
    <property type="match status" value="1"/>
</dbReference>
<dbReference type="GO" id="GO:0055085">
    <property type="term" value="P:transmembrane transport"/>
    <property type="evidence" value="ECO:0007669"/>
    <property type="project" value="InterPro"/>
</dbReference>
<evidence type="ECO:0000256" key="3">
    <source>
        <dbReference type="ARBA" id="ARBA00011557"/>
    </source>
</evidence>
<dbReference type="EMBL" id="CP021112">
    <property type="protein sequence ID" value="ARP97813.1"/>
    <property type="molecule type" value="Genomic_DNA"/>
</dbReference>
<comment type="function">
    <text evidence="10 12">Part of the ABC transporter complex UgpBAEC involved in sn-glycerol-3-phosphate (G3P) import. Probably responsible for the translocation of the substrate across the membrane.</text>
</comment>
<keyword evidence="5 11" id="KW-0813">Transport</keyword>
<dbReference type="PANTHER" id="PTHR43744">
    <property type="entry name" value="ABC TRANSPORTER PERMEASE PROTEIN MG189-RELATED-RELATED"/>
    <property type="match status" value="1"/>
</dbReference>
<keyword evidence="15" id="KW-1185">Reference proteome</keyword>
<dbReference type="PANTHER" id="PTHR43744:SF8">
    <property type="entry name" value="SN-GLYCEROL-3-PHOSPHATE TRANSPORT SYSTEM PERMEASE PROTEIN UGPE"/>
    <property type="match status" value="1"/>
</dbReference>
<keyword evidence="8 11" id="KW-1133">Transmembrane helix</keyword>
<keyword evidence="12" id="KW-0997">Cell inner membrane</keyword>
<dbReference type="STRING" id="1235591.CAK95_00985"/>
<keyword evidence="9 11" id="KW-0472">Membrane</keyword>
<sequence>MTSMRLHTLLINLALAAGAIVMLLPFAWMLSLSVKDESDIFTSDLRFFPTDWDFANYLEAITTGHIGTFLINGAIVTLFILVLQILTIVPAAYVLARKQFRLRPLLFSLVLAVLLIPPQVTAIPVYLMIAKAGLIDSYAALIVPFATSAFGIFLLHQGFRTLPQDLIDAARMDGAGEFYALWTILVPQLLPMIAAFGVFSVVVHWNDFFWPLLVITRIENATPPLGISIFASDEGGNDVGPMMASATLIVMPLMFAFLIARRRFIEGVTLSGIKG</sequence>
<evidence type="ECO:0000256" key="9">
    <source>
        <dbReference type="ARBA" id="ARBA00023136"/>
    </source>
</evidence>
<keyword evidence="6 12" id="KW-1003">Cell membrane</keyword>
<evidence type="ECO:0000256" key="10">
    <source>
        <dbReference type="ARBA" id="ARBA00037054"/>
    </source>
</evidence>
<evidence type="ECO:0000256" key="6">
    <source>
        <dbReference type="ARBA" id="ARBA00022475"/>
    </source>
</evidence>
<dbReference type="Pfam" id="PF00528">
    <property type="entry name" value="BPD_transp_1"/>
    <property type="match status" value="1"/>
</dbReference>
<name>A0A1W6ZK81_9HYPH</name>
<dbReference type="Gene3D" id="1.10.3720.10">
    <property type="entry name" value="MetI-like"/>
    <property type="match status" value="1"/>
</dbReference>
<evidence type="ECO:0000256" key="5">
    <source>
        <dbReference type="ARBA" id="ARBA00022448"/>
    </source>
</evidence>
<feature type="transmembrane region" description="Helical" evidence="11">
    <location>
        <begin position="242"/>
        <end position="260"/>
    </location>
</feature>
<dbReference type="AlphaFoldDB" id="A0A1W6ZK81"/>
<dbReference type="SUPFAM" id="SSF161098">
    <property type="entry name" value="MetI-like"/>
    <property type="match status" value="1"/>
</dbReference>
<dbReference type="InterPro" id="IPR035906">
    <property type="entry name" value="MetI-like_sf"/>
</dbReference>
<feature type="transmembrane region" description="Helical" evidence="11">
    <location>
        <begin position="9"/>
        <end position="30"/>
    </location>
</feature>
<gene>
    <name evidence="12" type="primary">ugpE</name>
    <name evidence="14" type="ORF">CAK95_00985</name>
</gene>
<dbReference type="InterPro" id="IPR000515">
    <property type="entry name" value="MetI-like"/>
</dbReference>
<dbReference type="KEGG" id="psin:CAK95_00985"/>
<comment type="subcellular location">
    <subcellularLocation>
        <location evidence="12">Cell inner membrane</location>
        <topology evidence="12">Multi-pass membrane protein</topology>
    </subcellularLocation>
    <subcellularLocation>
        <location evidence="1 11">Cell membrane</location>
        <topology evidence="1 11">Multi-pass membrane protein</topology>
    </subcellularLocation>
</comment>
<keyword evidence="7 11" id="KW-0812">Transmembrane</keyword>
<dbReference type="CDD" id="cd06261">
    <property type="entry name" value="TM_PBP2"/>
    <property type="match status" value="1"/>
</dbReference>
<evidence type="ECO:0000256" key="8">
    <source>
        <dbReference type="ARBA" id="ARBA00022989"/>
    </source>
</evidence>
<evidence type="ECO:0000256" key="11">
    <source>
        <dbReference type="RuleBase" id="RU363032"/>
    </source>
</evidence>
<evidence type="ECO:0000256" key="7">
    <source>
        <dbReference type="ARBA" id="ARBA00022692"/>
    </source>
</evidence>
<reference evidence="14 15" key="1">
    <citation type="submission" date="2017-05" db="EMBL/GenBank/DDBJ databases">
        <title>Full genome sequence of Pseudorhodoplanes sinuspersici.</title>
        <authorList>
            <person name="Dastgheib S.M.M."/>
            <person name="Shavandi M."/>
            <person name="Tirandaz H."/>
        </authorList>
    </citation>
    <scope>NUCLEOTIDE SEQUENCE [LARGE SCALE GENOMIC DNA]</scope>
    <source>
        <strain evidence="14 15">RIPI110</strain>
    </source>
</reference>
<comment type="similarity">
    <text evidence="2 11">Belongs to the binding-protein-dependent transport system permease family.</text>
</comment>
<feature type="transmembrane region" description="Helical" evidence="11">
    <location>
        <begin position="69"/>
        <end position="93"/>
    </location>
</feature>
<feature type="domain" description="ABC transmembrane type-1" evidence="13">
    <location>
        <begin position="70"/>
        <end position="260"/>
    </location>
</feature>
<evidence type="ECO:0000313" key="15">
    <source>
        <dbReference type="Proteomes" id="UP000194137"/>
    </source>
</evidence>
<organism evidence="14 15">
    <name type="scientific">Pseudorhodoplanes sinuspersici</name>
    <dbReference type="NCBI Taxonomy" id="1235591"/>
    <lineage>
        <taxon>Bacteria</taxon>
        <taxon>Pseudomonadati</taxon>
        <taxon>Pseudomonadota</taxon>
        <taxon>Alphaproteobacteria</taxon>
        <taxon>Hyphomicrobiales</taxon>
        <taxon>Pseudorhodoplanes</taxon>
    </lineage>
</organism>
<feature type="transmembrane region" description="Helical" evidence="11">
    <location>
        <begin position="105"/>
        <end position="126"/>
    </location>
</feature>
<dbReference type="GO" id="GO:0005886">
    <property type="term" value="C:plasma membrane"/>
    <property type="evidence" value="ECO:0007669"/>
    <property type="project" value="UniProtKB-SubCell"/>
</dbReference>
<feature type="transmembrane region" description="Helical" evidence="11">
    <location>
        <begin position="179"/>
        <end position="203"/>
    </location>
</feature>
<evidence type="ECO:0000256" key="12">
    <source>
        <dbReference type="RuleBase" id="RU363056"/>
    </source>
</evidence>
<comment type="subunit">
    <text evidence="3 12">The complex is composed of two ATP-binding proteins (UgpC), two transmembrane proteins (UgpA and UgpE) and a solute-binding protein (UgpB).</text>
</comment>
<dbReference type="Proteomes" id="UP000194137">
    <property type="component" value="Chromosome"/>
</dbReference>
<accession>A0A1W6ZK81</accession>
<dbReference type="OrthoDB" id="7942317at2"/>
<protein>
    <recommendedName>
        <fullName evidence="4 12">sn-glycerol-3-phosphate transport system permease protein UgpE</fullName>
    </recommendedName>
</protein>